<dbReference type="SUPFAM" id="SSF49373">
    <property type="entry name" value="Invasin/intimin cell-adhesion fragments"/>
    <property type="match status" value="5"/>
</dbReference>
<evidence type="ECO:0000259" key="3">
    <source>
        <dbReference type="PROSITE" id="PS51127"/>
    </source>
</evidence>
<dbReference type="Pfam" id="PF02369">
    <property type="entry name" value="Big_1"/>
    <property type="match status" value="5"/>
</dbReference>
<dbReference type="InterPro" id="IPR024519">
    <property type="entry name" value="IAT_beta"/>
</dbReference>
<dbReference type="AlphaFoldDB" id="A0A1X3IX47"/>
<name>A0A1X3IX47_ECOLX</name>
<comment type="caution">
    <text evidence="4">The sequence shown here is derived from an EMBL/GenBank/DDBJ whole genome shotgun (WGS) entry which is preliminary data.</text>
</comment>
<feature type="signal peptide" evidence="2">
    <location>
        <begin position="1"/>
        <end position="33"/>
    </location>
</feature>
<dbReference type="SMART" id="SM00634">
    <property type="entry name" value="BID_1"/>
    <property type="match status" value="5"/>
</dbReference>
<reference evidence="4 5" key="1">
    <citation type="submission" date="2010-04" db="EMBL/GenBank/DDBJ databases">
        <title>The Genome Sequence of Escherichia coli TA447.</title>
        <authorList>
            <consortium name="The Broad Institute Genome Sequencing Platform"/>
            <consortium name="The Broad Institute Genome Sequencing Center for Infectious Disease"/>
            <person name="Feldgarden M."/>
            <person name="Gordon D.M."/>
            <person name="Johnson J.R."/>
            <person name="Johnston B.D."/>
            <person name="Young S."/>
            <person name="Zeng Q."/>
            <person name="Koehrsen M."/>
            <person name="Alvarado L."/>
            <person name="Berlin A.M."/>
            <person name="Borenstein D."/>
            <person name="Chapman S.B."/>
            <person name="Chen Z."/>
            <person name="Engels R."/>
            <person name="Freedman E."/>
            <person name="Gellesch M."/>
            <person name="Goldberg J."/>
            <person name="Griggs A."/>
            <person name="Gujja S."/>
            <person name="Heilman E.R."/>
            <person name="Heiman D.I."/>
            <person name="Hepburn T.A."/>
            <person name="Howarth C."/>
            <person name="Jen D."/>
            <person name="Larson L."/>
            <person name="Mehta T."/>
            <person name="Park D."/>
            <person name="Pearson M."/>
            <person name="Richards J."/>
            <person name="Roberts A."/>
            <person name="Saif S."/>
            <person name="Shea T.D."/>
            <person name="Shenoy N."/>
            <person name="Sisk P."/>
            <person name="Stolte C."/>
            <person name="Sykes S.N."/>
            <person name="Walk T."/>
            <person name="White J."/>
            <person name="Yandava C."/>
            <person name="Haas B."/>
            <person name="Henn M.R."/>
            <person name="Nusbaum C."/>
            <person name="Birren B."/>
        </authorList>
    </citation>
    <scope>NUCLEOTIDE SEQUENCE [LARGE SCALE GENOMIC DNA]</scope>
    <source>
        <strain evidence="4 5">TA447</strain>
    </source>
</reference>
<dbReference type="RefSeq" id="WP_085453177.1">
    <property type="nucleotide sequence ID" value="NZ_ADIZ01000031.1"/>
</dbReference>
<evidence type="ECO:0000313" key="4">
    <source>
        <dbReference type="EMBL" id="OSK92645.1"/>
    </source>
</evidence>
<feature type="domain" description="Big-1" evidence="3">
    <location>
        <begin position="713"/>
        <end position="803"/>
    </location>
</feature>
<evidence type="ECO:0000256" key="2">
    <source>
        <dbReference type="SAM" id="SignalP"/>
    </source>
</evidence>
<feature type="domain" description="Big-1" evidence="3">
    <location>
        <begin position="523"/>
        <end position="613"/>
    </location>
</feature>
<dbReference type="InterPro" id="IPR038177">
    <property type="entry name" value="IAT_beta_sf"/>
</dbReference>
<proteinExistence type="inferred from homology"/>
<feature type="domain" description="Big-1" evidence="3">
    <location>
        <begin position="617"/>
        <end position="709"/>
    </location>
</feature>
<dbReference type="EMBL" id="ADIZ01000031">
    <property type="protein sequence ID" value="OSK92645.1"/>
    <property type="molecule type" value="Genomic_DNA"/>
</dbReference>
<accession>A0A1X3IX47</accession>
<dbReference type="InterPro" id="IPR051715">
    <property type="entry name" value="Intimin-Invasin_domain"/>
</dbReference>
<dbReference type="PANTHER" id="PTHR39576">
    <property type="entry name" value="ATTACHING AND EFFACING PROTEIN HOMOLOG-RELATED-RELATED"/>
    <property type="match status" value="1"/>
</dbReference>
<feature type="domain" description="Big-1" evidence="3">
    <location>
        <begin position="430"/>
        <end position="519"/>
    </location>
</feature>
<dbReference type="PROSITE" id="PS51127">
    <property type="entry name" value="BIG1"/>
    <property type="match status" value="4"/>
</dbReference>
<gene>
    <name evidence="4" type="ORF">ECXG_01156</name>
</gene>
<dbReference type="InterPro" id="IPR008964">
    <property type="entry name" value="Invasin/intimin_cell_adhesion"/>
</dbReference>
<dbReference type="InterPro" id="IPR013783">
    <property type="entry name" value="Ig-like_fold"/>
</dbReference>
<dbReference type="FunFam" id="2.40.160.160:FF:000001">
    <property type="entry name" value="Intimin-like inverse autotransporter SinH"/>
    <property type="match status" value="1"/>
</dbReference>
<feature type="chain" id="PRO_5012214067" evidence="2">
    <location>
        <begin position="34"/>
        <end position="1084"/>
    </location>
</feature>
<sequence>MVKTNPSSSQVRRVAVYGLAGLQFFFQVTPAFAGVFQADEQSVAQTAVEAGRVLQGSNSGDAARQMLASQASGQAADAVTQWLNQSGTAKAQLSVDSDFSLKGSSLDVLLPFYNTPKNVLFTQLGMRDNDGRFTTNAGLGHRYFTDNGWMLGYNVFYDVDWRNTNRRYGIGVEAWRDYLKLSANGYKRLSDWRQSPTVTDYDERPADGWDIRAEGWLPAYPQLGGKLVYEQYYGNEVALFGESERQKNPHAITAGVTWTPFPLLTTGVDYRRGKNGADDTRLNLGLTYRIGEPLAHQLDSSRVGAQRSLAANRLELVNRNNDVVLEYRKQTLITLQLPPDVYGAELTTVTLTPQVNAKYGLSRIELDDAELRQAGGKIISNTGNQITLQLPAWSAENQSVTLSGRARDTHGNLSDIARTRILVSPAVQQQLAVSTDKTTATADGVDSVQYTLTVTGSDGKPVSGQAVRWEHNGGTLNGENTTNADGVATASLTSQTAGIIRVAATTRNQTAKAADVTFVAAMQGELLADRTQALADGQEAVSYTLTLRTTDGKPLSGKNVTFTTTAGQLSRTQGTTDQNGQLTVQLTSTRTGQAVVNASVDGTTISAAPVTFETRLDSAIVVNKTSAVADGQDGIILTAVIRDAAGNPVAGQAVTWHTDNGQFTQQDAVTNAAGAASATLTSTQAGNAQVSLSLNGTTTTVSAPRISFTQQLYLTLQAGRTTAVADGNDAITYTLNVRDAAGQPVKDKAVQWSTDLGTLSSPQGTTSAQGEATVTLTSTQAGQAVVNATVDGKQISAQTVSFTRTVRGVITVEKARVYPGTRQTVTLTLTDAAGNPVSGERVDWHADSGNLWQTQGTTDAQGRATTTWESTVPGTATITADAYGQQYTAPAITVMPALTVSSVTGIDASGADGQNFGKRVPNNTWPGAKFRIDTENAAGTVTWTATSPAVSINGNVMTVKSNPAGVTLTGTDADGQTVTLNMGSNWFAQSATESGFLNIDVPGSAINTCKTLNAGVATEGQLSGIISEWGELQKYPGWTSLASNWLFSSTTVTLSNGRTYYRAFYLPQGAVSELSGPSGYYACR</sequence>
<dbReference type="GO" id="GO:0009279">
    <property type="term" value="C:cell outer membrane"/>
    <property type="evidence" value="ECO:0007669"/>
    <property type="project" value="TreeGrafter"/>
</dbReference>
<protein>
    <submittedName>
        <fullName evidence="4">Putative invasin</fullName>
    </submittedName>
</protein>
<dbReference type="GO" id="GO:0007155">
    <property type="term" value="P:cell adhesion"/>
    <property type="evidence" value="ECO:0007669"/>
    <property type="project" value="InterPro"/>
</dbReference>
<dbReference type="Pfam" id="PF11924">
    <property type="entry name" value="IAT_beta"/>
    <property type="match status" value="1"/>
</dbReference>
<dbReference type="InterPro" id="IPR003344">
    <property type="entry name" value="Big_1_dom"/>
</dbReference>
<evidence type="ECO:0000256" key="1">
    <source>
        <dbReference type="ARBA" id="ARBA00010116"/>
    </source>
</evidence>
<dbReference type="InterPro" id="IPR003535">
    <property type="entry name" value="Intimin/invasin_bac"/>
</dbReference>
<dbReference type="Proteomes" id="UP000193942">
    <property type="component" value="Unassembled WGS sequence"/>
</dbReference>
<evidence type="ECO:0000313" key="5">
    <source>
        <dbReference type="Proteomes" id="UP000193942"/>
    </source>
</evidence>
<dbReference type="PANTHER" id="PTHR39576:SF2">
    <property type="entry name" value="ATTACHING AND EFFACING PROTEIN HOMOLOG-RELATED"/>
    <property type="match status" value="1"/>
</dbReference>
<organism evidence="4 5">
    <name type="scientific">Escherichia coli TA447</name>
    <dbReference type="NCBI Taxonomy" id="656447"/>
    <lineage>
        <taxon>Bacteria</taxon>
        <taxon>Pseudomonadati</taxon>
        <taxon>Pseudomonadota</taxon>
        <taxon>Gammaproteobacteria</taxon>
        <taxon>Enterobacterales</taxon>
        <taxon>Enterobacteriaceae</taxon>
        <taxon>Escherichia</taxon>
    </lineage>
</organism>
<comment type="similarity">
    <text evidence="1">Belongs to the intimin/invasin family.</text>
</comment>
<dbReference type="Gene3D" id="2.40.160.160">
    <property type="entry name" value="Inverse autotransporter, beta-domain"/>
    <property type="match status" value="1"/>
</dbReference>
<dbReference type="Gene3D" id="2.60.40.10">
    <property type="entry name" value="Immunoglobulins"/>
    <property type="match status" value="5"/>
</dbReference>
<keyword evidence="2" id="KW-0732">Signal</keyword>
<dbReference type="PRINTS" id="PR01369">
    <property type="entry name" value="INTIMIN"/>
</dbReference>